<feature type="region of interest" description="Disordered" evidence="1">
    <location>
        <begin position="145"/>
        <end position="267"/>
    </location>
</feature>
<feature type="region of interest" description="Disordered" evidence="1">
    <location>
        <begin position="526"/>
        <end position="547"/>
    </location>
</feature>
<feature type="region of interest" description="Disordered" evidence="1">
    <location>
        <begin position="356"/>
        <end position="414"/>
    </location>
</feature>
<dbReference type="AlphaFoldDB" id="A0A182IRG8"/>
<dbReference type="SUPFAM" id="SSF54928">
    <property type="entry name" value="RNA-binding domain, RBD"/>
    <property type="match status" value="1"/>
</dbReference>
<dbReference type="PANTHER" id="PTHR21678">
    <property type="entry name" value="GROWTH INHIBITION AND DIFFERENTIATION RELATED PROTEIN 88"/>
    <property type="match status" value="1"/>
</dbReference>
<dbReference type="PROSITE" id="PS51061">
    <property type="entry name" value="R3H"/>
    <property type="match status" value="1"/>
</dbReference>
<organism evidence="2">
    <name type="scientific">Anopheles atroparvus</name>
    <name type="common">European mosquito</name>
    <dbReference type="NCBI Taxonomy" id="41427"/>
    <lineage>
        <taxon>Eukaryota</taxon>
        <taxon>Metazoa</taxon>
        <taxon>Ecdysozoa</taxon>
        <taxon>Arthropoda</taxon>
        <taxon>Hexapoda</taxon>
        <taxon>Insecta</taxon>
        <taxon>Pterygota</taxon>
        <taxon>Neoptera</taxon>
        <taxon>Endopterygota</taxon>
        <taxon>Diptera</taxon>
        <taxon>Nematocera</taxon>
        <taxon>Culicoidea</taxon>
        <taxon>Culicidae</taxon>
        <taxon>Anophelinae</taxon>
        <taxon>Anopheles</taxon>
    </lineage>
</organism>
<evidence type="ECO:0000313" key="2">
    <source>
        <dbReference type="EnsemblMetazoa" id="AATE004083-PA.1"/>
    </source>
</evidence>
<dbReference type="PANTHER" id="PTHR21678:SF0">
    <property type="entry name" value="C3H1-TYPE DOMAIN-CONTAINING PROTEIN"/>
    <property type="match status" value="1"/>
</dbReference>
<feature type="compositionally biased region" description="Basic residues" evidence="1">
    <location>
        <begin position="246"/>
        <end position="255"/>
    </location>
</feature>
<feature type="region of interest" description="Disordered" evidence="1">
    <location>
        <begin position="713"/>
        <end position="780"/>
    </location>
</feature>
<dbReference type="EnsemblMetazoa" id="AATE004083-RA">
    <property type="protein sequence ID" value="AATE004083-PA.1"/>
    <property type="gene ID" value="AATE004083"/>
</dbReference>
<accession>A0A182IRG8</accession>
<dbReference type="Gene3D" id="3.30.70.330">
    <property type="match status" value="1"/>
</dbReference>
<dbReference type="InterPro" id="IPR039884">
    <property type="entry name" value="R3HC1/R3HCL"/>
</dbReference>
<dbReference type="InterPro" id="IPR035979">
    <property type="entry name" value="RBD_domain_sf"/>
</dbReference>
<dbReference type="Gene3D" id="3.30.1370.50">
    <property type="entry name" value="R3H-like domain"/>
    <property type="match status" value="1"/>
</dbReference>
<feature type="compositionally biased region" description="Acidic residues" evidence="1">
    <location>
        <begin position="822"/>
        <end position="834"/>
    </location>
</feature>
<dbReference type="SUPFAM" id="SSF82708">
    <property type="entry name" value="R3H domain"/>
    <property type="match status" value="1"/>
</dbReference>
<feature type="compositionally biased region" description="Polar residues" evidence="1">
    <location>
        <begin position="229"/>
        <end position="238"/>
    </location>
</feature>
<feature type="region of interest" description="Disordered" evidence="1">
    <location>
        <begin position="807"/>
        <end position="834"/>
    </location>
</feature>
<feature type="compositionally biased region" description="Low complexity" evidence="1">
    <location>
        <begin position="175"/>
        <end position="205"/>
    </location>
</feature>
<proteinExistence type="predicted"/>
<dbReference type="InterPro" id="IPR036867">
    <property type="entry name" value="R3H_dom_sf"/>
</dbReference>
<feature type="compositionally biased region" description="Polar residues" evidence="1">
    <location>
        <begin position="384"/>
        <end position="404"/>
    </location>
</feature>
<dbReference type="Pfam" id="PF01424">
    <property type="entry name" value="R3H"/>
    <property type="match status" value="1"/>
</dbReference>
<dbReference type="InterPro" id="IPR012677">
    <property type="entry name" value="Nucleotide-bd_a/b_plait_sf"/>
</dbReference>
<reference evidence="2" key="1">
    <citation type="submission" date="2022-08" db="UniProtKB">
        <authorList>
            <consortium name="EnsemblMetazoa"/>
        </authorList>
    </citation>
    <scope>IDENTIFICATION</scope>
    <source>
        <strain evidence="2">EBRO</strain>
    </source>
</reference>
<dbReference type="GO" id="GO:0003676">
    <property type="term" value="F:nucleic acid binding"/>
    <property type="evidence" value="ECO:0007669"/>
    <property type="project" value="UniProtKB-UniRule"/>
</dbReference>
<feature type="compositionally biased region" description="Basic and acidic residues" evidence="1">
    <location>
        <begin position="720"/>
        <end position="738"/>
    </location>
</feature>
<feature type="compositionally biased region" description="Polar residues" evidence="1">
    <location>
        <begin position="596"/>
        <end position="611"/>
    </location>
</feature>
<sequence length="1027" mass="110970">LVYHRDDSVPSRTFPTLGLGNGTAIWEGGLSEECAPVPKNGYGSRLPFKTAKLDNLIVNRYLSAADDDFVYCVELDIRRFIERANPKAVLIFPPFSNYRRFLVHKVCASKAFSQHDVVTFSIGVGNERRTVVCFRHQLLQDIKSSSTGKSFEEPTTESAVSPNGGPQLQYASWRSSTTPPTASTNTATTVCSGTSGTSSTSTHSSNGHLPATTTCCIARKRPEKRDPSGQDNMGTETILQLAGAGGHHHHHHQQQRQHNQTQPYLSDGGGAFCGDSVKASGDVATQPHLDVFANNHPHINPPPGASVKLPPVVGIYRPPAARRALQLAEKAFHQLAPPAACDHPSDYTHLPAAELTTDKAVLRSPDSTESTPRNNEGKTGEKTGPTSESGASSNKWWSPTQQASPPAAEGTLGSDCNSVTSIVVSPTSARVNRPHRERRPDRAVYVPRARRSLTTPPVTTSSLLPAAGDAASKAAAPIACSPPKGLARAVVASSNRTQPPDTDAVAASGEAVASSSSCCPVVVLPPEGTGSKGKQKPHTESVAAESSTSVGYSLAGGTVQCNKSVLNCDSVIEESSKRRTAQSSHQRVPGEAFKQRSYSLEEQQDHQQTAVTRLEDSDTREDRLQIVNEVSCNLAQQQQQQQLKQQQSSSGQESSNAICDFQRSTNSREYPLEGGPVVLSIPTVETNDTMHRTNNRHRNAKNVATVPANTTTTGMIINDRPTEGEKLDRDEKELRRASQEMNRSNRRIMKQTFNSDVLEIDEPAPPKPQGGGGLAKKSEKKVVVQNGDTNGVGKPSAIVPATINGGGGCVATQNGKVSDGDGAGEENEDEEDWESMYDDNGDCLNPKMLEELTSTVGKVSIEAPHSDYKAYQTKQAVLNEEEFPHVLEVSNFPAEFKTQDLMMLFSQYKESGFDIKWVDDTHALAVFSSSKIAAEVLATGHSFAQVKPLAEATSESRSKARKCASSLQPYRARPETCAALARRLVTTALGVRLKTAPEERENERRVLREAKERKLLAAKQRDEVWDS</sequence>
<feature type="compositionally biased region" description="Polar residues" evidence="1">
    <location>
        <begin position="156"/>
        <end position="174"/>
    </location>
</feature>
<protein>
    <submittedName>
        <fullName evidence="2">Uncharacterized protein</fullName>
    </submittedName>
</protein>
<feature type="compositionally biased region" description="Polar residues" evidence="1">
    <location>
        <begin position="365"/>
        <end position="374"/>
    </location>
</feature>
<evidence type="ECO:0000256" key="1">
    <source>
        <dbReference type="SAM" id="MobiDB-lite"/>
    </source>
</evidence>
<dbReference type="InterPro" id="IPR001374">
    <property type="entry name" value="R3H_dom"/>
</dbReference>
<feature type="region of interest" description="Disordered" evidence="1">
    <location>
        <begin position="575"/>
        <end position="619"/>
    </location>
</feature>
<name>A0A182IRG8_ANOAO</name>
<dbReference type="VEuPathDB" id="VectorBase:AATE004083"/>